<keyword evidence="12" id="KW-0862">Zinc</keyword>
<dbReference type="SUPFAM" id="SSF52047">
    <property type="entry name" value="RNI-like"/>
    <property type="match status" value="1"/>
</dbReference>
<dbReference type="GO" id="GO:0008270">
    <property type="term" value="F:zinc ion binding"/>
    <property type="evidence" value="ECO:0007669"/>
    <property type="project" value="UniProtKB-KW"/>
</dbReference>
<dbReference type="FunFam" id="3.80.10.10:FF:000339">
    <property type="entry name" value="F-box/LRR-repeat protein 2 isoform X1"/>
    <property type="match status" value="1"/>
</dbReference>
<feature type="compositionally biased region" description="Basic and acidic residues" evidence="18">
    <location>
        <begin position="992"/>
        <end position="1002"/>
    </location>
</feature>
<feature type="region of interest" description="Disordered" evidence="18">
    <location>
        <begin position="682"/>
        <end position="768"/>
    </location>
</feature>
<feature type="domain" description="F-box" evidence="21">
    <location>
        <begin position="32"/>
        <end position="78"/>
    </location>
</feature>
<evidence type="ECO:0000256" key="12">
    <source>
        <dbReference type="ARBA" id="ARBA00022833"/>
    </source>
</evidence>
<dbReference type="InterPro" id="IPR046349">
    <property type="entry name" value="C1-like_sf"/>
</dbReference>
<dbReference type="Proteomes" id="UP000736164">
    <property type="component" value="Unassembled WGS sequence"/>
</dbReference>
<dbReference type="PROSITE" id="PS00479">
    <property type="entry name" value="ZF_DAG_PE_1"/>
    <property type="match status" value="1"/>
</dbReference>
<dbReference type="SMART" id="SM00109">
    <property type="entry name" value="C1"/>
    <property type="match status" value="1"/>
</dbReference>
<feature type="domain" description="Phorbol-ester/DAG-type" evidence="20">
    <location>
        <begin position="846"/>
        <end position="897"/>
    </location>
</feature>
<dbReference type="SMART" id="SM00367">
    <property type="entry name" value="LRR_CC"/>
    <property type="match status" value="11"/>
</dbReference>
<keyword evidence="4" id="KW-1003">Cell membrane</keyword>
<dbReference type="SUPFAM" id="SSF50044">
    <property type="entry name" value="SH3-domain"/>
    <property type="match status" value="1"/>
</dbReference>
<dbReference type="GO" id="GO:0042383">
    <property type="term" value="C:sarcolemma"/>
    <property type="evidence" value="ECO:0007669"/>
    <property type="project" value="UniProtKB-SubCell"/>
</dbReference>
<evidence type="ECO:0000256" key="11">
    <source>
        <dbReference type="ARBA" id="ARBA00022786"/>
    </source>
</evidence>
<evidence type="ECO:0000313" key="22">
    <source>
        <dbReference type="EMBL" id="MBN3313812.1"/>
    </source>
</evidence>
<dbReference type="PANTHER" id="PTHR15135">
    <property type="entry name" value="STAC"/>
    <property type="match status" value="1"/>
</dbReference>
<feature type="compositionally biased region" description="Low complexity" evidence="18">
    <location>
        <begin position="817"/>
        <end position="838"/>
    </location>
</feature>
<evidence type="ECO:0000259" key="21">
    <source>
        <dbReference type="PROSITE" id="PS50181"/>
    </source>
</evidence>
<evidence type="ECO:0000256" key="15">
    <source>
        <dbReference type="ARBA" id="ARBA00074033"/>
    </source>
</evidence>
<dbReference type="InterPro" id="IPR039688">
    <property type="entry name" value="STAC1/2/3"/>
</dbReference>
<dbReference type="InterPro" id="IPR001452">
    <property type="entry name" value="SH3_domain"/>
</dbReference>
<dbReference type="Gene3D" id="2.30.30.40">
    <property type="entry name" value="SH3 Domains"/>
    <property type="match status" value="1"/>
</dbReference>
<feature type="non-terminal residue" evidence="22">
    <location>
        <position position="1128"/>
    </location>
</feature>
<dbReference type="Pfam" id="PF00018">
    <property type="entry name" value="SH3_1"/>
    <property type="match status" value="1"/>
</dbReference>
<evidence type="ECO:0000256" key="6">
    <source>
        <dbReference type="ARBA" id="ARBA00022553"/>
    </source>
</evidence>
<dbReference type="Pfam" id="PF25372">
    <property type="entry name" value="DUF7885"/>
    <property type="match status" value="1"/>
</dbReference>
<evidence type="ECO:0000256" key="17">
    <source>
        <dbReference type="PROSITE-ProRule" id="PRU00192"/>
    </source>
</evidence>
<keyword evidence="23" id="KW-1185">Reference proteome</keyword>
<dbReference type="PROSITE" id="PS50181">
    <property type="entry name" value="FBOX"/>
    <property type="match status" value="1"/>
</dbReference>
<dbReference type="InterPro" id="IPR006553">
    <property type="entry name" value="Leu-rich_rpt_Cys-con_subtyp"/>
</dbReference>
<dbReference type="FunFam" id="1.20.1280.50:FF:000013">
    <property type="entry name" value="F-box/LRR-repeat protein 20 isoform X1"/>
    <property type="match status" value="1"/>
</dbReference>
<feature type="compositionally biased region" description="Polar residues" evidence="18">
    <location>
        <begin position="757"/>
        <end position="767"/>
    </location>
</feature>
<evidence type="ECO:0000256" key="14">
    <source>
        <dbReference type="ARBA" id="ARBA00062674"/>
    </source>
</evidence>
<dbReference type="InterPro" id="IPR032675">
    <property type="entry name" value="LRR_dom_sf"/>
</dbReference>
<dbReference type="FunFam" id="3.80.10.10:FF:000578">
    <property type="entry name" value="F-box/LRR-repeat protein 2 isoform X1"/>
    <property type="match status" value="1"/>
</dbReference>
<keyword evidence="3 17" id="KW-0728">SH3 domain</keyword>
<evidence type="ECO:0000259" key="19">
    <source>
        <dbReference type="PROSITE" id="PS50002"/>
    </source>
</evidence>
<dbReference type="Gene3D" id="3.80.10.10">
    <property type="entry name" value="Ribonuclease Inhibitor"/>
    <property type="match status" value="2"/>
</dbReference>
<dbReference type="Pfam" id="PF12937">
    <property type="entry name" value="F-box-like"/>
    <property type="match status" value="1"/>
</dbReference>
<keyword evidence="11" id="KW-0833">Ubl conjugation pathway</keyword>
<dbReference type="InterPro" id="IPR057207">
    <property type="entry name" value="FBXL15_LRR"/>
</dbReference>
<evidence type="ECO:0000256" key="1">
    <source>
        <dbReference type="ARBA" id="ARBA00004278"/>
    </source>
</evidence>
<dbReference type="Pfam" id="PF00130">
    <property type="entry name" value="C1_1"/>
    <property type="match status" value="1"/>
</dbReference>
<evidence type="ECO:0000256" key="8">
    <source>
        <dbReference type="ARBA" id="ARBA00022723"/>
    </source>
</evidence>
<dbReference type="Gene3D" id="3.30.60.20">
    <property type="match status" value="1"/>
</dbReference>
<comment type="subunit">
    <text evidence="14">Interacts with SKP1 and CUL1.</text>
</comment>
<evidence type="ECO:0000256" key="7">
    <source>
        <dbReference type="ARBA" id="ARBA00022614"/>
    </source>
</evidence>
<feature type="compositionally biased region" description="Polar residues" evidence="18">
    <location>
        <begin position="951"/>
        <end position="964"/>
    </location>
</feature>
<dbReference type="CDD" id="cd22115">
    <property type="entry name" value="F-box_FBXL2-like"/>
    <property type="match status" value="1"/>
</dbReference>
<dbReference type="PROSITE" id="PS50002">
    <property type="entry name" value="SH3"/>
    <property type="match status" value="1"/>
</dbReference>
<dbReference type="PANTHER" id="PTHR15135:SF5">
    <property type="entry name" value="SH3 AND CYSTEINE-RICH DOMAIN-CONTAINING PROTEIN 2"/>
    <property type="match status" value="1"/>
</dbReference>
<evidence type="ECO:0000256" key="5">
    <source>
        <dbReference type="ARBA" id="ARBA00022490"/>
    </source>
</evidence>
<feature type="region of interest" description="Disordered" evidence="18">
    <location>
        <begin position="951"/>
        <end position="1002"/>
    </location>
</feature>
<reference evidence="22" key="1">
    <citation type="journal article" date="2021" name="Cell">
        <title>Tracing the genetic footprints of vertebrate landing in non-teleost ray-finned fishes.</title>
        <authorList>
            <person name="Bi X."/>
            <person name="Wang K."/>
            <person name="Yang L."/>
            <person name="Pan H."/>
            <person name="Jiang H."/>
            <person name="Wei Q."/>
            <person name="Fang M."/>
            <person name="Yu H."/>
            <person name="Zhu C."/>
            <person name="Cai Y."/>
            <person name="He Y."/>
            <person name="Gan X."/>
            <person name="Zeng H."/>
            <person name="Yu D."/>
            <person name="Zhu Y."/>
            <person name="Jiang H."/>
            <person name="Qiu Q."/>
            <person name="Yang H."/>
            <person name="Zhang Y.E."/>
            <person name="Wang W."/>
            <person name="Zhu M."/>
            <person name="He S."/>
            <person name="Zhang G."/>
        </authorList>
    </citation>
    <scope>NUCLEOTIDE SEQUENCE</scope>
    <source>
        <strain evidence="22">Allg_001</strain>
    </source>
</reference>
<dbReference type="SUPFAM" id="SSF57889">
    <property type="entry name" value="Cysteine-rich domain"/>
    <property type="match status" value="1"/>
</dbReference>
<feature type="domain" description="SH3" evidence="19">
    <location>
        <begin position="1013"/>
        <end position="1070"/>
    </location>
</feature>
<keyword evidence="7" id="KW-0433">Leucine-rich repeat</keyword>
<gene>
    <name evidence="22" type="primary">Fbxl20</name>
    <name evidence="22" type="ORF">GTO95_0017910</name>
</gene>
<dbReference type="FunFam" id="3.80.10.10:FF:000042">
    <property type="entry name" value="F-box/LRR-repeat protein 20 isoform 2"/>
    <property type="match status" value="1"/>
</dbReference>
<evidence type="ECO:0000256" key="18">
    <source>
        <dbReference type="SAM" id="MobiDB-lite"/>
    </source>
</evidence>
<sequence length="1128" mass="123184">MNFLESHCQAGLPHPRRSLGKPRQMFSNSDEAVINKKLPKELLLRIFSFLDVVTLCRCAQVSRAWNVLALDGSNWQRIDLFDFQRDIEGRVVENISKRCGGFLRKLSLRGCLGVGDSALRTFAQNCRNIEVLNLNGCTKITDATSTSLSKFCPKLKHLDLASCTSITNLSLKALRCVEGCPLLEQLNISWCDQVTKDGIQALVCCCPGLKGLFLKGCTQLEDEALKYIGAHCPELVTLNLQTCSQITDEGLITICRGCHRLQSLCVSGCTNITDAILNALGQNCPRLRILEVARCSQLTDVGFTTLARNCHELEKMDLEECVQITDSTLIQLSIHCPQLQVLSLSHCELITDDGIRHLGSGPCAHDRLEVIELDNCPLITDASLEHLKTCHSLDRIELYDCQQITRAGIKRLRTHLPNIKVHAYFAPVTPPPSVGGSRQRHVGLPLPPAPCAGRDVPFGCAAGFVWELEAATGNQFGIKIACKLITPFLTSPSSFTAGQRCTAARQETDGPCTAGGAGLEKRCSAVVLTAHMALLGRVEPEALLPCLHATMSTSGQGERGSARVAGEAPIWPPSQHVLTSCGELGCGNTEAAITRVSGAQLRNPVNSQSSHTQTCSDSPLEPISGSVWTGAQLSATQSTRTHMTVALIRNCAIPPALPLPVLEEAAVALHVPRRHAVRPHLATAASAPATLRESPPAPSPTPSPRGSTPESHAVSLPRAAPLQRDERSLDSERRDPGAMTENSEKENEPQNRDLQRSPGTVSVQPESKLQRLKRSLSFKSMMRSKSVENFFQRSNSEIKFPSDLITAPPPPTPSLSPNPSQSPTSSLSPSPSLSSKPSAQLRPLKTHFFQEHVFRRPTYCQLCKHMIVGNSKQGLRCKACKLGAHLWCSSELSQQQCNGKSGAFKRNFSSPLLVNDQLGVVKEAPPSAVKNRIDPVYETLRYGTSLAQMSRSSFGSVSESPTRSMSERSEGAEDGEDSQRSTEEEGIQGPGESEKAGSEDRVSLKAPARIEVSHMHTYVVLYKFVPQEQNDLELHPGDRVQVTDDSNEDWWKSADKVGFFPANFVQRVRPGERVWRVTQPFHGNRELGQMTVKESQICVGKNEEVNGFLKLTSGKKRGLVPYDSLDEI</sequence>
<dbReference type="Pfam" id="PF13516">
    <property type="entry name" value="LRR_6"/>
    <property type="match status" value="2"/>
</dbReference>
<keyword evidence="9" id="KW-0677">Repeat</keyword>
<dbReference type="EMBL" id="JAAWVO010013038">
    <property type="protein sequence ID" value="MBN3313812.1"/>
    <property type="molecule type" value="Genomic_DNA"/>
</dbReference>
<comment type="subcellular location">
    <subcellularLocation>
        <location evidence="1">Cell membrane</location>
        <location evidence="1">Sarcolemma</location>
        <topology evidence="1">Peripheral membrane protein</topology>
        <orientation evidence="1">Cytoplasmic side</orientation>
    </subcellularLocation>
    <subcellularLocation>
        <location evidence="2">Cytoplasm</location>
    </subcellularLocation>
</comment>
<dbReference type="InterPro" id="IPR002219">
    <property type="entry name" value="PKC_DAG/PE"/>
</dbReference>
<evidence type="ECO:0000256" key="3">
    <source>
        <dbReference type="ARBA" id="ARBA00022443"/>
    </source>
</evidence>
<dbReference type="SMART" id="SM00326">
    <property type="entry name" value="SH3"/>
    <property type="match status" value="1"/>
</dbReference>
<dbReference type="SMART" id="SM00256">
    <property type="entry name" value="FBOX"/>
    <property type="match status" value="1"/>
</dbReference>
<dbReference type="GO" id="GO:1903078">
    <property type="term" value="P:positive regulation of protein localization to plasma membrane"/>
    <property type="evidence" value="ECO:0007669"/>
    <property type="project" value="TreeGrafter"/>
</dbReference>
<evidence type="ECO:0000259" key="20">
    <source>
        <dbReference type="PROSITE" id="PS50081"/>
    </source>
</evidence>
<keyword evidence="10" id="KW-0863">Zinc-finger</keyword>
<feature type="compositionally biased region" description="Basic and acidic residues" evidence="18">
    <location>
        <begin position="965"/>
        <end position="983"/>
    </location>
</feature>
<proteinExistence type="predicted"/>
<evidence type="ECO:0000256" key="9">
    <source>
        <dbReference type="ARBA" id="ARBA00022737"/>
    </source>
</evidence>
<accession>A0A8J7NI70</accession>
<feature type="region of interest" description="Disordered" evidence="18">
    <location>
        <begin position="801"/>
        <end position="839"/>
    </location>
</feature>
<feature type="compositionally biased region" description="Basic and acidic residues" evidence="18">
    <location>
        <begin position="723"/>
        <end position="755"/>
    </location>
</feature>
<evidence type="ECO:0000256" key="13">
    <source>
        <dbReference type="ARBA" id="ARBA00023136"/>
    </source>
</evidence>
<keyword evidence="8" id="KW-0479">Metal-binding</keyword>
<comment type="caution">
    <text evidence="22">The sequence shown here is derived from an EMBL/GenBank/DDBJ whole genome shotgun (WGS) entry which is preliminary data.</text>
</comment>
<evidence type="ECO:0000256" key="10">
    <source>
        <dbReference type="ARBA" id="ARBA00022771"/>
    </source>
</evidence>
<dbReference type="Pfam" id="PF16664">
    <property type="entry name" value="STAC2_u1"/>
    <property type="match status" value="1"/>
</dbReference>
<organism evidence="22 23">
    <name type="scientific">Atractosteus spatula</name>
    <name type="common">Alligator gar</name>
    <name type="synonym">Lepisosteus spatula</name>
    <dbReference type="NCBI Taxonomy" id="7917"/>
    <lineage>
        <taxon>Eukaryota</taxon>
        <taxon>Metazoa</taxon>
        <taxon>Chordata</taxon>
        <taxon>Craniata</taxon>
        <taxon>Vertebrata</taxon>
        <taxon>Euteleostomi</taxon>
        <taxon>Actinopterygii</taxon>
        <taxon>Neopterygii</taxon>
        <taxon>Holostei</taxon>
        <taxon>Semionotiformes</taxon>
        <taxon>Lepisosteidae</taxon>
        <taxon>Atractosteus</taxon>
    </lineage>
</organism>
<evidence type="ECO:0000313" key="23">
    <source>
        <dbReference type="Proteomes" id="UP000736164"/>
    </source>
</evidence>
<keyword evidence="13" id="KW-0472">Membrane</keyword>
<dbReference type="GO" id="GO:0003009">
    <property type="term" value="P:skeletal muscle contraction"/>
    <property type="evidence" value="ECO:0007669"/>
    <property type="project" value="TreeGrafter"/>
</dbReference>
<dbReference type="AlphaFoldDB" id="A0A8J7NI70"/>
<evidence type="ECO:0000256" key="2">
    <source>
        <dbReference type="ARBA" id="ARBA00004496"/>
    </source>
</evidence>
<dbReference type="InterPro" id="IPR001810">
    <property type="entry name" value="F-box_dom"/>
</dbReference>
<dbReference type="FunFam" id="3.30.60.20:FF:000022">
    <property type="entry name" value="SH3 and cysteine-rich domain-containing protein 3 isoform 2"/>
    <property type="match status" value="1"/>
</dbReference>
<feature type="region of interest" description="Disordered" evidence="18">
    <location>
        <begin position="1"/>
        <end position="23"/>
    </location>
</feature>
<name>A0A8J7NI70_ATRSP</name>
<feature type="non-terminal residue" evidence="22">
    <location>
        <position position="1"/>
    </location>
</feature>
<dbReference type="InterPro" id="IPR036028">
    <property type="entry name" value="SH3-like_dom_sf"/>
</dbReference>
<dbReference type="InterPro" id="IPR001611">
    <property type="entry name" value="Leu-rich_rpt"/>
</dbReference>
<evidence type="ECO:0000256" key="16">
    <source>
        <dbReference type="ARBA" id="ARBA00080489"/>
    </source>
</evidence>
<dbReference type="GO" id="GO:0005737">
    <property type="term" value="C:cytoplasm"/>
    <property type="evidence" value="ECO:0007669"/>
    <property type="project" value="UniProtKB-SubCell"/>
</dbReference>
<feature type="compositionally biased region" description="Pro residues" evidence="18">
    <location>
        <begin position="807"/>
        <end position="816"/>
    </location>
</feature>
<evidence type="ECO:0000256" key="4">
    <source>
        <dbReference type="ARBA" id="ARBA00022475"/>
    </source>
</evidence>
<protein>
    <recommendedName>
        <fullName evidence="15">F-box/LRR-repeat protein 20</fullName>
    </recommendedName>
    <alternativeName>
        <fullName evidence="16">F-box and leucine-rich repeat protein 20</fullName>
    </alternativeName>
</protein>
<dbReference type="PROSITE" id="PS50081">
    <property type="entry name" value="ZF_DAG_PE_2"/>
    <property type="match status" value="1"/>
</dbReference>
<keyword evidence="6" id="KW-0597">Phosphoprotein</keyword>
<keyword evidence="5" id="KW-0963">Cytoplasm</keyword>